<dbReference type="Pfam" id="PF00391">
    <property type="entry name" value="PEP-utilizers"/>
    <property type="match status" value="1"/>
</dbReference>
<dbReference type="SUPFAM" id="SSF56059">
    <property type="entry name" value="Glutathione synthetase ATP-binding domain-like"/>
    <property type="match status" value="1"/>
</dbReference>
<dbReference type="Proteomes" id="UP000236379">
    <property type="component" value="Unassembled WGS sequence"/>
</dbReference>
<dbReference type="Gene3D" id="3.30.470.20">
    <property type="entry name" value="ATP-grasp fold, B domain"/>
    <property type="match status" value="1"/>
</dbReference>
<dbReference type="SUPFAM" id="SSF52009">
    <property type="entry name" value="Phosphohistidine domain"/>
    <property type="match status" value="1"/>
</dbReference>
<feature type="domain" description="PEP-utilising enzyme mobile" evidence="1">
    <location>
        <begin position="806"/>
        <end position="876"/>
    </location>
</feature>
<evidence type="ECO:0000313" key="3">
    <source>
        <dbReference type="EMBL" id="PNY80135.1"/>
    </source>
</evidence>
<proteinExistence type="predicted"/>
<feature type="domain" description="Pyruvate phosphate dikinase AMP/ATP-binding" evidence="2">
    <location>
        <begin position="20"/>
        <end position="317"/>
    </location>
</feature>
<name>A0A2K3UUC1_9DEIO</name>
<dbReference type="PANTHER" id="PTHR43615:SF1">
    <property type="entry name" value="PPDK_N DOMAIN-CONTAINING PROTEIN"/>
    <property type="match status" value="1"/>
</dbReference>
<dbReference type="OrthoDB" id="9765468at2"/>
<dbReference type="Pfam" id="PF01326">
    <property type="entry name" value="PPDK_N"/>
    <property type="match status" value="1"/>
</dbReference>
<dbReference type="GO" id="GO:0005524">
    <property type="term" value="F:ATP binding"/>
    <property type="evidence" value="ECO:0007669"/>
    <property type="project" value="InterPro"/>
</dbReference>
<sequence>MTPGPYVLPFEAIRAGDLARVGGKGANLGELSAAGFAVPPGFCLTVAAYERFLAGLADAETMIAELEALRPGDHAAAQALSGRWQSRLRAVPVPPEVAQAAEQAWRTLGPGHAYAVRSSATAEDLPGASFAGQQDTFLNVRGLEGLLGAIRDCWASLFNERALLYRAQVGVAPRGLGLAVVVQRLIDPEVSGILFTADPTTGQRGLARIDAAFGLGEALVSGVVSADAYTVDRQNGRVTGRIISGKTFALRSAPQGGIRRVPLGGDQAQTPALTDAQALALAELGGRIEAHYGVPQDIEWAGVGGQWYVLQSRPITTLFPLPAPAPGDGQLHAYLSFSHLQVMTDALPPLAASLWRVLFPIGRPPHALENPLLTVAGGRLYLDISYALRYPLLRRVLPRAAGANIDARMGDPLAQLAARPEFQRGPRVSGRRALRGLAPVVGPALGHLLRPERGDVAAAELESTNRLLGAFRAALDAAPTLDARLEVVMGQLRTLIGPPLYPLVSRLMAGVLSDTLLRQFGARFAARADLIAVGSGQRGNVTTEMGLALGDLADAAHGHADLIARLRRTELSAQERLDVGRLPGGEPFLTLWQTFLARYGARASSEIDLSRPRWHDDPAPLLNMLTGQLGAGAGTHRQQAQALQAGAQQAAGRVLRAAGPFRGLLVRHLVRAVRTYLPLREHPKFLLVRVLGLVRPVLQEAGVVLAARGQLGSPGQVWCLTLPELQEAVAHPDRVLDGVASARQTTFAHDSRLRPPRVMTSDGEIITGRPVAQPMPDGALGGQPVSAGVVEGRARVMLSLADPPVQPGEILIAPFTDPGWTPLFVAAAGLVTEVGGLMTHGSLVAREYGLPAVVGVEDATRRIRSGQRVRVNGDLGYVEVLN</sequence>
<protein>
    <submittedName>
        <fullName evidence="3">Phosphoenolpyruvate synthase</fullName>
    </submittedName>
</protein>
<dbReference type="InterPro" id="IPR002192">
    <property type="entry name" value="PPDK_AMP/ATP-bd"/>
</dbReference>
<dbReference type="AlphaFoldDB" id="A0A2K3UUC1"/>
<dbReference type="RefSeq" id="WP_103309377.1">
    <property type="nucleotide sequence ID" value="NZ_PPPD01000001.1"/>
</dbReference>
<dbReference type="Gene3D" id="3.30.1490.20">
    <property type="entry name" value="ATP-grasp fold, A domain"/>
    <property type="match status" value="1"/>
</dbReference>
<reference evidence="3 4" key="1">
    <citation type="submission" date="2018-01" db="EMBL/GenBank/DDBJ databases">
        <title>Deinococcus koreensis sp. nov., a radiation-resistant bacterium isolated from river water.</title>
        <authorList>
            <person name="Choi A."/>
        </authorList>
    </citation>
    <scope>NUCLEOTIDE SEQUENCE [LARGE SCALE GENOMIC DNA]</scope>
    <source>
        <strain evidence="3 4">SJW1-2</strain>
    </source>
</reference>
<organism evidence="3 4">
    <name type="scientific">Deinococcus koreensis</name>
    <dbReference type="NCBI Taxonomy" id="2054903"/>
    <lineage>
        <taxon>Bacteria</taxon>
        <taxon>Thermotogati</taxon>
        <taxon>Deinococcota</taxon>
        <taxon>Deinococci</taxon>
        <taxon>Deinococcales</taxon>
        <taxon>Deinococcaceae</taxon>
        <taxon>Deinococcus</taxon>
    </lineage>
</organism>
<accession>A0A2K3UUC1</accession>
<dbReference type="PANTHER" id="PTHR43615">
    <property type="entry name" value="PHOSPHOENOLPYRUVATE SYNTHASE-RELATED"/>
    <property type="match status" value="1"/>
</dbReference>
<dbReference type="InterPro" id="IPR013815">
    <property type="entry name" value="ATP_grasp_subdomain_1"/>
</dbReference>
<dbReference type="GO" id="GO:0016301">
    <property type="term" value="F:kinase activity"/>
    <property type="evidence" value="ECO:0007669"/>
    <property type="project" value="InterPro"/>
</dbReference>
<dbReference type="InterPro" id="IPR008279">
    <property type="entry name" value="PEP-util_enz_mobile_dom"/>
</dbReference>
<dbReference type="Gene3D" id="3.50.30.10">
    <property type="entry name" value="Phosphohistidine domain"/>
    <property type="match status" value="1"/>
</dbReference>
<comment type="caution">
    <text evidence="3">The sequence shown here is derived from an EMBL/GenBank/DDBJ whole genome shotgun (WGS) entry which is preliminary data.</text>
</comment>
<keyword evidence="4" id="KW-1185">Reference proteome</keyword>
<dbReference type="EMBL" id="PPPD01000001">
    <property type="protein sequence ID" value="PNY80135.1"/>
    <property type="molecule type" value="Genomic_DNA"/>
</dbReference>
<evidence type="ECO:0000313" key="4">
    <source>
        <dbReference type="Proteomes" id="UP000236379"/>
    </source>
</evidence>
<dbReference type="InterPro" id="IPR051549">
    <property type="entry name" value="PEP_Utilizing_Enz"/>
</dbReference>
<evidence type="ECO:0000259" key="1">
    <source>
        <dbReference type="Pfam" id="PF00391"/>
    </source>
</evidence>
<gene>
    <name evidence="3" type="ORF">CVO96_01095</name>
</gene>
<evidence type="ECO:0000259" key="2">
    <source>
        <dbReference type="Pfam" id="PF01326"/>
    </source>
</evidence>
<keyword evidence="3" id="KW-0670">Pyruvate</keyword>
<dbReference type="InterPro" id="IPR036637">
    <property type="entry name" value="Phosphohistidine_dom_sf"/>
</dbReference>